<comment type="caution">
    <text evidence="4">The sequence shown here is derived from an EMBL/GenBank/DDBJ whole genome shotgun (WGS) entry which is preliminary data.</text>
</comment>
<evidence type="ECO:0000256" key="1">
    <source>
        <dbReference type="SAM" id="MobiDB-lite"/>
    </source>
</evidence>
<evidence type="ECO:0000313" key="4">
    <source>
        <dbReference type="EMBL" id="CAF0976781.1"/>
    </source>
</evidence>
<protein>
    <submittedName>
        <fullName evidence="4">Uncharacterized protein</fullName>
    </submittedName>
</protein>
<sequence>MLLPVIYYIFLVGVVICDSSKPLLKKCSSDFIKCTNILFNQELDKYICNSCDTMECPCIYLNANKAIPSESQQKSKDTYYDVNSRTYWVSALIGMVVLTLIIMISACIIFVCHLRLQKRKRRADLIINQDLSPAGEGNSSRIWFTIESDLKPPEYGDIKPKNPNSTDVLPPYRNEQ</sequence>
<organism evidence="4 5">
    <name type="scientific">Brachionus calyciflorus</name>
    <dbReference type="NCBI Taxonomy" id="104777"/>
    <lineage>
        <taxon>Eukaryota</taxon>
        <taxon>Metazoa</taxon>
        <taxon>Spiralia</taxon>
        <taxon>Gnathifera</taxon>
        <taxon>Rotifera</taxon>
        <taxon>Eurotatoria</taxon>
        <taxon>Monogononta</taxon>
        <taxon>Pseudotrocha</taxon>
        <taxon>Ploima</taxon>
        <taxon>Brachionidae</taxon>
        <taxon>Brachionus</taxon>
    </lineage>
</organism>
<keyword evidence="2" id="KW-0472">Membrane</keyword>
<dbReference type="OrthoDB" id="10604515at2759"/>
<feature type="region of interest" description="Disordered" evidence="1">
    <location>
        <begin position="152"/>
        <end position="176"/>
    </location>
</feature>
<feature type="chain" id="PRO_5032559247" evidence="3">
    <location>
        <begin position="18"/>
        <end position="176"/>
    </location>
</feature>
<feature type="signal peptide" evidence="3">
    <location>
        <begin position="1"/>
        <end position="17"/>
    </location>
</feature>
<accession>A0A814F761</accession>
<keyword evidence="3" id="KW-0732">Signal</keyword>
<keyword evidence="2" id="KW-1133">Transmembrane helix</keyword>
<reference evidence="4" key="1">
    <citation type="submission" date="2021-02" db="EMBL/GenBank/DDBJ databases">
        <authorList>
            <person name="Nowell W R."/>
        </authorList>
    </citation>
    <scope>NUCLEOTIDE SEQUENCE</scope>
    <source>
        <strain evidence="4">Ploen Becks lab</strain>
    </source>
</reference>
<dbReference type="AlphaFoldDB" id="A0A814F761"/>
<evidence type="ECO:0000256" key="3">
    <source>
        <dbReference type="SAM" id="SignalP"/>
    </source>
</evidence>
<dbReference type="EMBL" id="CAJNOC010003305">
    <property type="protein sequence ID" value="CAF0976781.1"/>
    <property type="molecule type" value="Genomic_DNA"/>
</dbReference>
<feature type="transmembrane region" description="Helical" evidence="2">
    <location>
        <begin position="87"/>
        <end position="112"/>
    </location>
</feature>
<keyword evidence="2" id="KW-0812">Transmembrane</keyword>
<name>A0A814F761_9BILA</name>
<evidence type="ECO:0000313" key="5">
    <source>
        <dbReference type="Proteomes" id="UP000663879"/>
    </source>
</evidence>
<gene>
    <name evidence="4" type="ORF">OXX778_LOCUS15207</name>
</gene>
<evidence type="ECO:0000256" key="2">
    <source>
        <dbReference type="SAM" id="Phobius"/>
    </source>
</evidence>
<keyword evidence="5" id="KW-1185">Reference proteome</keyword>
<dbReference type="Proteomes" id="UP000663879">
    <property type="component" value="Unassembled WGS sequence"/>
</dbReference>
<proteinExistence type="predicted"/>